<proteinExistence type="predicted"/>
<sequence length="158" mass="18802">MFHFKTISKIEFILVVQDRYNSKYKNGLHLDITKFLFLRLNSIVRFKETSSCEPPQPSLQNFQTGCHGVSCCNNTFCLLRRRRRRHFCSRLQCRRHRYRQQQQGNDSGISSSILRRYKNEMCKDRSMLCADRDDVAVTDRDAKIKAPESAYRRLFKPK</sequence>
<accession>A0A378VX14</accession>
<reference evidence="1" key="1">
    <citation type="submission" date="2018-06" db="EMBL/GenBank/DDBJ databases">
        <authorList>
            <consortium name="Pathogen Informatics"/>
            <person name="Doyle S."/>
        </authorList>
    </citation>
    <scope>NUCLEOTIDE SEQUENCE [LARGE SCALE GENOMIC DNA]</scope>
    <source>
        <strain evidence="1">NCTC11421</strain>
    </source>
</reference>
<name>A0A378VX14_NEIGO</name>
<gene>
    <name evidence="1" type="ORF">NCTC11421_01017</name>
</gene>
<dbReference type="AlphaFoldDB" id="A0A378VX14"/>
<dbReference type="EMBL" id="UGRI01000001">
    <property type="protein sequence ID" value="SUA20912.1"/>
    <property type="molecule type" value="Genomic_DNA"/>
</dbReference>
<evidence type="ECO:0000313" key="1">
    <source>
        <dbReference type="EMBL" id="SUA20912.1"/>
    </source>
</evidence>
<protein>
    <submittedName>
        <fullName evidence="1">Putative serotype-1-specific antigen</fullName>
    </submittedName>
</protein>
<organism evidence="1">
    <name type="scientific">Neisseria gonorrhoeae</name>
    <dbReference type="NCBI Taxonomy" id="485"/>
    <lineage>
        <taxon>Bacteria</taxon>
        <taxon>Pseudomonadati</taxon>
        <taxon>Pseudomonadota</taxon>
        <taxon>Betaproteobacteria</taxon>
        <taxon>Neisseriales</taxon>
        <taxon>Neisseriaceae</taxon>
        <taxon>Neisseria</taxon>
    </lineage>
</organism>